<keyword evidence="2" id="KW-0150">Chloroplast</keyword>
<feature type="region of interest" description="Disordered" evidence="1">
    <location>
        <begin position="40"/>
        <end position="69"/>
    </location>
</feature>
<feature type="compositionally biased region" description="Polar residues" evidence="1">
    <location>
        <begin position="59"/>
        <end position="69"/>
    </location>
</feature>
<reference evidence="2" key="2">
    <citation type="journal article" date="2015" name="Mitochondrial DNA">
        <title>The complete chloroplast genomes of two Wisteria species, W. floribunda and W. sinensis (Fabaceae).</title>
        <authorList>
            <person name="Kim N.R."/>
            <person name="Kim K."/>
            <person name="Lee S.C."/>
            <person name="Lee J.H."/>
            <person name="Cho S.H."/>
            <person name="Yu Y."/>
            <person name="Kim Y.D."/>
            <person name="Yang T.J."/>
        </authorList>
    </citation>
    <scope>NUCLEOTIDE SEQUENCE</scope>
</reference>
<keyword evidence="2" id="KW-0934">Plastid</keyword>
<feature type="compositionally biased region" description="Basic and acidic residues" evidence="1">
    <location>
        <begin position="40"/>
        <end position="56"/>
    </location>
</feature>
<reference evidence="2" key="1">
    <citation type="submission" date="2014-07" db="EMBL/GenBank/DDBJ databases">
        <authorList>
            <person name="Zhang J.E."/>
            <person name="Yang H."/>
            <person name="Guo J."/>
            <person name="Deng Z."/>
            <person name="Luo H."/>
            <person name="Luo M."/>
            <person name="Zhao B."/>
        </authorList>
    </citation>
    <scope>NUCLEOTIDE SEQUENCE</scope>
</reference>
<organism evidence="2">
    <name type="scientific">Wisteria floribunda</name>
    <name type="common">Japanese wisteria</name>
    <name type="synonym">Glycine floribunda</name>
    <dbReference type="NCBI Taxonomy" id="3922"/>
    <lineage>
        <taxon>Eukaryota</taxon>
        <taxon>Viridiplantae</taxon>
        <taxon>Streptophyta</taxon>
        <taxon>Embryophyta</taxon>
        <taxon>Tracheophyta</taxon>
        <taxon>Spermatophyta</taxon>
        <taxon>Magnoliopsida</taxon>
        <taxon>eudicotyledons</taxon>
        <taxon>Gunneridae</taxon>
        <taxon>Pentapetalae</taxon>
        <taxon>rosids</taxon>
        <taxon>fabids</taxon>
        <taxon>Fabales</taxon>
        <taxon>Fabaceae</taxon>
        <taxon>Papilionoideae</taxon>
        <taxon>50 kb inversion clade</taxon>
        <taxon>NPAAA clade</taxon>
        <taxon>indigoferoid/millettioid clade</taxon>
        <taxon>Wisterieae</taxon>
        <taxon>Wisteria</taxon>
    </lineage>
</organism>
<sequence length="69" mass="7739">MRVQPHCIARTHLYIGKRLTSLLFSCYNPLAAELPFSSVHKDKGANSSSRKKELAEPRSLTNSNIILID</sequence>
<dbReference type="AlphaFoldDB" id="A0A0K0LMY5"/>
<dbReference type="GeneID" id="25193295"/>
<dbReference type="RefSeq" id="YP_009161331.1">
    <property type="nucleotide sequence ID" value="NC_027677.1"/>
</dbReference>
<accession>A0A0K0LMY5</accession>
<geneLocation type="chloroplast" evidence="2"/>
<evidence type="ECO:0000256" key="1">
    <source>
        <dbReference type="SAM" id="MobiDB-lite"/>
    </source>
</evidence>
<name>A0A0K0LMY5_WISFL</name>
<protein>
    <submittedName>
        <fullName evidence="2">Ycf15</fullName>
    </submittedName>
</protein>
<evidence type="ECO:0000313" key="2">
    <source>
        <dbReference type="EMBL" id="AJC10080.1"/>
    </source>
</evidence>
<dbReference type="EMBL" id="KM103376">
    <property type="protein sequence ID" value="AJC10080.1"/>
    <property type="molecule type" value="Genomic_DNA"/>
</dbReference>
<proteinExistence type="predicted"/>
<gene>
    <name evidence="2" type="primary">ycf15</name>
</gene>